<evidence type="ECO:0000313" key="3">
    <source>
        <dbReference type="EMBL" id="KAK7610574.1"/>
    </source>
</evidence>
<evidence type="ECO:0000256" key="2">
    <source>
        <dbReference type="SAM" id="Phobius"/>
    </source>
</evidence>
<dbReference type="Proteomes" id="UP001367316">
    <property type="component" value="Unassembled WGS sequence"/>
</dbReference>
<accession>A0ABR1N6V9</accession>
<organism evidence="3 4">
    <name type="scientific">Phyllosticta paracitricarpa</name>
    <dbReference type="NCBI Taxonomy" id="2016321"/>
    <lineage>
        <taxon>Eukaryota</taxon>
        <taxon>Fungi</taxon>
        <taxon>Dikarya</taxon>
        <taxon>Ascomycota</taxon>
        <taxon>Pezizomycotina</taxon>
        <taxon>Dothideomycetes</taxon>
        <taxon>Dothideomycetes incertae sedis</taxon>
        <taxon>Botryosphaeriales</taxon>
        <taxon>Phyllostictaceae</taxon>
        <taxon>Phyllosticta</taxon>
    </lineage>
</organism>
<keyword evidence="2" id="KW-0472">Membrane</keyword>
<comment type="caution">
    <text evidence="3">The sequence shown here is derived from an EMBL/GenBank/DDBJ whole genome shotgun (WGS) entry which is preliminary data.</text>
</comment>
<keyword evidence="4" id="KW-1185">Reference proteome</keyword>
<name>A0ABR1N6V9_9PEZI</name>
<evidence type="ECO:0000256" key="1">
    <source>
        <dbReference type="SAM" id="MobiDB-lite"/>
    </source>
</evidence>
<dbReference type="EMBL" id="JBBPBF010000017">
    <property type="protein sequence ID" value="KAK7610574.1"/>
    <property type="molecule type" value="Genomic_DNA"/>
</dbReference>
<evidence type="ECO:0000313" key="4">
    <source>
        <dbReference type="Proteomes" id="UP001367316"/>
    </source>
</evidence>
<keyword evidence="2" id="KW-1133">Transmembrane helix</keyword>
<feature type="transmembrane region" description="Helical" evidence="2">
    <location>
        <begin position="14"/>
        <end position="37"/>
    </location>
</feature>
<gene>
    <name evidence="3" type="ORF">JOL62DRAFT_103879</name>
</gene>
<sequence>MVIYLLLPTPIANAGLSLATLCGWMAVVFSLAARVWARLWMRLHKDGCIGWVKRRRRVCLSAVHGTTVCLSVCLSAERPKETSTYPPIYLPMNSITTLPSPIHPSHPHSSKTASAYKKTYPHNQARIPLPPPPPPKPTHDLRPPVRLSAHVLSKDLP</sequence>
<feature type="region of interest" description="Disordered" evidence="1">
    <location>
        <begin position="100"/>
        <end position="157"/>
    </location>
</feature>
<proteinExistence type="predicted"/>
<keyword evidence="2" id="KW-0812">Transmembrane</keyword>
<protein>
    <submittedName>
        <fullName evidence="3">Uncharacterized protein</fullName>
    </submittedName>
</protein>
<reference evidence="3 4" key="1">
    <citation type="submission" date="2024-04" db="EMBL/GenBank/DDBJ databases">
        <title>Phyllosticta paracitricarpa is synonymous to the EU quarantine fungus P. citricarpa based on phylogenomic analyses.</title>
        <authorList>
            <consortium name="Lawrence Berkeley National Laboratory"/>
            <person name="Van ingen-buijs V.A."/>
            <person name="Van westerhoven A.C."/>
            <person name="Haridas S."/>
            <person name="Skiadas P."/>
            <person name="Martin F."/>
            <person name="Groenewald J.Z."/>
            <person name="Crous P.W."/>
            <person name="Seidl M.F."/>
        </authorList>
    </citation>
    <scope>NUCLEOTIDE SEQUENCE [LARGE SCALE GENOMIC DNA]</scope>
    <source>
        <strain evidence="3 4">CBS 141358</strain>
    </source>
</reference>